<dbReference type="Gene3D" id="1.10.1660.10">
    <property type="match status" value="1"/>
</dbReference>
<evidence type="ECO:0000313" key="2">
    <source>
        <dbReference type="EMBL" id="MCC2177839.1"/>
    </source>
</evidence>
<evidence type="ECO:0000313" key="3">
    <source>
        <dbReference type="Proteomes" id="UP001298753"/>
    </source>
</evidence>
<proteinExistence type="predicted"/>
<keyword evidence="3" id="KW-1185">Reference proteome</keyword>
<dbReference type="EMBL" id="JAJEPX010000062">
    <property type="protein sequence ID" value="MCC2177839.1"/>
    <property type="molecule type" value="Genomic_DNA"/>
</dbReference>
<protein>
    <submittedName>
        <fullName evidence="2">Helix-turn-helix domain-containing protein</fullName>
    </submittedName>
</protein>
<dbReference type="SUPFAM" id="SSF46955">
    <property type="entry name" value="Putative DNA-binding domain"/>
    <property type="match status" value="1"/>
</dbReference>
<name>A0AAW4W4R7_9FIRM</name>
<dbReference type="Proteomes" id="UP001298753">
    <property type="component" value="Unassembled WGS sequence"/>
</dbReference>
<dbReference type="GO" id="GO:0006355">
    <property type="term" value="P:regulation of DNA-templated transcription"/>
    <property type="evidence" value="ECO:0007669"/>
    <property type="project" value="InterPro"/>
</dbReference>
<dbReference type="InterPro" id="IPR000551">
    <property type="entry name" value="MerR-type_HTH_dom"/>
</dbReference>
<feature type="domain" description="HTH merR-type" evidence="1">
    <location>
        <begin position="5"/>
        <end position="56"/>
    </location>
</feature>
<comment type="caution">
    <text evidence="2">The sequence shown here is derived from an EMBL/GenBank/DDBJ whole genome shotgun (WGS) entry which is preliminary data.</text>
</comment>
<dbReference type="GO" id="GO:0003677">
    <property type="term" value="F:DNA binding"/>
    <property type="evidence" value="ECO:0007669"/>
    <property type="project" value="InterPro"/>
</dbReference>
<evidence type="ECO:0000259" key="1">
    <source>
        <dbReference type="Pfam" id="PF13411"/>
    </source>
</evidence>
<dbReference type="GeneID" id="301315537"/>
<dbReference type="InterPro" id="IPR009061">
    <property type="entry name" value="DNA-bd_dom_put_sf"/>
</dbReference>
<organism evidence="2 3">
    <name type="scientific">Agathobaculum butyriciproducens</name>
    <dbReference type="NCBI Taxonomy" id="1628085"/>
    <lineage>
        <taxon>Bacteria</taxon>
        <taxon>Bacillati</taxon>
        <taxon>Bacillota</taxon>
        <taxon>Clostridia</taxon>
        <taxon>Eubacteriales</taxon>
        <taxon>Butyricicoccaceae</taxon>
        <taxon>Agathobaculum</taxon>
    </lineage>
</organism>
<accession>A0AAW4W4R7</accession>
<dbReference type="AlphaFoldDB" id="A0AAW4W4R7"/>
<dbReference type="Pfam" id="PF13411">
    <property type="entry name" value="MerR_1"/>
    <property type="match status" value="1"/>
</dbReference>
<dbReference type="RefSeq" id="WP_227601217.1">
    <property type="nucleotide sequence ID" value="NZ_JBBNJE010000079.1"/>
</dbReference>
<sequence length="75" mass="8955">MKDFYIITEVCELFEVNMQKLRQYSEQYDVQPQQDQMGRWGFSKVHVRKLHNTIYKAERGCCKNEIIGRGKGPWA</sequence>
<gene>
    <name evidence="2" type="ORF">LKD22_12030</name>
</gene>
<reference evidence="2 3" key="1">
    <citation type="submission" date="2021-10" db="EMBL/GenBank/DDBJ databases">
        <title>Anaerobic single-cell dispensing facilitates the cultivation of human gut bacteria.</title>
        <authorList>
            <person name="Afrizal A."/>
        </authorList>
    </citation>
    <scope>NUCLEOTIDE SEQUENCE [LARGE SCALE GENOMIC DNA]</scope>
    <source>
        <strain evidence="2 3">CLA-AA-H270</strain>
    </source>
</reference>